<dbReference type="GO" id="GO:0004309">
    <property type="term" value="F:exopolyphosphatase activity"/>
    <property type="evidence" value="ECO:0007669"/>
    <property type="project" value="TreeGrafter"/>
</dbReference>
<accession>A0A5C8ZNX6</accession>
<dbReference type="GO" id="GO:0006798">
    <property type="term" value="P:polyphosphate catabolic process"/>
    <property type="evidence" value="ECO:0007669"/>
    <property type="project" value="TreeGrafter"/>
</dbReference>
<comment type="caution">
    <text evidence="4">The sequence shown here is derived from an EMBL/GenBank/DDBJ whole genome shotgun (WGS) entry which is preliminary data.</text>
</comment>
<evidence type="ECO:0000259" key="3">
    <source>
        <dbReference type="Pfam" id="PF21447"/>
    </source>
</evidence>
<dbReference type="PANTHER" id="PTHR30005:SF14">
    <property type="entry name" value="EXOPOLYPHOSPHATASE"/>
    <property type="match status" value="1"/>
</dbReference>
<dbReference type="FunFam" id="3.30.420.40:FF:000023">
    <property type="entry name" value="Guanosine-5'-triphosphate,3'-diphosphate pyrophosphatase"/>
    <property type="match status" value="1"/>
</dbReference>
<dbReference type="CDD" id="cd24053">
    <property type="entry name" value="ASKHA_NBD_EcPPX-GppA-like"/>
    <property type="match status" value="1"/>
</dbReference>
<name>A0A5C8ZNX6_9GAMM</name>
<dbReference type="InterPro" id="IPR003695">
    <property type="entry name" value="Ppx_GppA_N"/>
</dbReference>
<dbReference type="Proteomes" id="UP000321039">
    <property type="component" value="Unassembled WGS sequence"/>
</dbReference>
<dbReference type="FunFam" id="3.30.420.150:FF:000001">
    <property type="entry name" value="Guanosine-5'-triphosphate,3'-diphosphate pyrophosphatase"/>
    <property type="match status" value="1"/>
</dbReference>
<protein>
    <submittedName>
        <fullName evidence="4">Ppx/GppA family phosphatase</fullName>
    </submittedName>
</protein>
<dbReference type="SUPFAM" id="SSF53067">
    <property type="entry name" value="Actin-like ATPase domain"/>
    <property type="match status" value="2"/>
</dbReference>
<evidence type="ECO:0000259" key="2">
    <source>
        <dbReference type="Pfam" id="PF02541"/>
    </source>
</evidence>
<dbReference type="SUPFAM" id="SSF109604">
    <property type="entry name" value="HD-domain/PDEase-like"/>
    <property type="match status" value="1"/>
</dbReference>
<dbReference type="Pfam" id="PF02541">
    <property type="entry name" value="Ppx-GppA"/>
    <property type="match status" value="1"/>
</dbReference>
<dbReference type="Gene3D" id="1.10.3210.10">
    <property type="entry name" value="Hypothetical protein af1432"/>
    <property type="match status" value="1"/>
</dbReference>
<dbReference type="AlphaFoldDB" id="A0A5C8ZNX6"/>
<gene>
    <name evidence="4" type="ORF">FV139_18300</name>
</gene>
<proteinExistence type="predicted"/>
<dbReference type="Pfam" id="PF21447">
    <property type="entry name" value="Ppx-GppA_III"/>
    <property type="match status" value="1"/>
</dbReference>
<organism evidence="4 5">
    <name type="scientific">Parahaliea maris</name>
    <dbReference type="NCBI Taxonomy" id="2716870"/>
    <lineage>
        <taxon>Bacteria</taxon>
        <taxon>Pseudomonadati</taxon>
        <taxon>Pseudomonadota</taxon>
        <taxon>Gammaproteobacteria</taxon>
        <taxon>Cellvibrionales</taxon>
        <taxon>Halieaceae</taxon>
        <taxon>Parahaliea</taxon>
    </lineage>
</organism>
<dbReference type="InterPro" id="IPR048950">
    <property type="entry name" value="Ppx_GppA_C"/>
</dbReference>
<dbReference type="PIRSF" id="PIRSF001267">
    <property type="entry name" value="Pyrophosphatase_GppA_Ppx"/>
    <property type="match status" value="1"/>
</dbReference>
<sequence length="507" mass="56779">MTTSDSGPSAETPVPDGSLLAAIDLGSNSFHLIVARVEHGEIRPVEALAEKVQLGAGLENHRLSEEAITRGLECLARFGQLLGSVEPERLRIVATHTLRVAHNRRDFTRPARALLGTPVDVVYGREEARLVYLGVAHTLADDAQSRLVIDIGGGSTELIVGERFEPRELESLQMGCVSYSREFFPDDAITPERYRAACNHARLELSHIRHRYHSGLWVDCVGSSGTLQAIEGILSTYGWSSGGIDRAGLEQLEQKLLKFKRFDTLKLRGLSPQRRNVIVAGVAITRALFDVLGIQHMRTSKGALREGVIYDLMGRLSHEDVRERTINALMQRYAVDAAGAAIVEKRAHMLFDATRKKWELGKGDRELLHRASCTLEVGMAISHKHYNRHSAYLLQNADLPGFSQEEQEQLALLARTHRGKLDPSLWADSGESEEPRLLRLITLMRLAFLFKHVEQLEQLPEFSIETGKRSLKLTFPEGWLAQHPLTAWEIEQEQLVLEKLGMKLRIL</sequence>
<evidence type="ECO:0000313" key="4">
    <source>
        <dbReference type="EMBL" id="TXS90216.1"/>
    </source>
</evidence>
<evidence type="ECO:0000256" key="1">
    <source>
        <dbReference type="ARBA" id="ARBA00022801"/>
    </source>
</evidence>
<evidence type="ECO:0000313" key="5">
    <source>
        <dbReference type="Proteomes" id="UP000321039"/>
    </source>
</evidence>
<keyword evidence="1" id="KW-0378">Hydrolase</keyword>
<feature type="domain" description="Ppx/GppA phosphatase N-terminal" evidence="2">
    <location>
        <begin position="33"/>
        <end position="314"/>
    </location>
</feature>
<dbReference type="PANTHER" id="PTHR30005">
    <property type="entry name" value="EXOPOLYPHOSPHATASE"/>
    <property type="match status" value="1"/>
</dbReference>
<dbReference type="Gene3D" id="3.30.420.150">
    <property type="entry name" value="Exopolyphosphatase. Domain 2"/>
    <property type="match status" value="1"/>
</dbReference>
<dbReference type="InterPro" id="IPR043129">
    <property type="entry name" value="ATPase_NBD"/>
</dbReference>
<dbReference type="RefSeq" id="WP_148069931.1">
    <property type="nucleotide sequence ID" value="NZ_VRZA01000008.1"/>
</dbReference>
<dbReference type="EMBL" id="VRZA01000008">
    <property type="protein sequence ID" value="TXS90216.1"/>
    <property type="molecule type" value="Genomic_DNA"/>
</dbReference>
<reference evidence="4 5" key="1">
    <citation type="submission" date="2019-08" db="EMBL/GenBank/DDBJ databases">
        <title>Parahaliea maris sp. nov., isolated from the surface seawater.</title>
        <authorList>
            <person name="Liu Y."/>
        </authorList>
    </citation>
    <scope>NUCLEOTIDE SEQUENCE [LARGE SCALE GENOMIC DNA]</scope>
    <source>
        <strain evidence="4 5">HSLHS9</strain>
    </source>
</reference>
<dbReference type="Gene3D" id="3.30.420.40">
    <property type="match status" value="1"/>
</dbReference>
<feature type="domain" description="Ppx/GppA phosphatase C-terminal" evidence="3">
    <location>
        <begin position="321"/>
        <end position="494"/>
    </location>
</feature>
<dbReference type="InterPro" id="IPR030673">
    <property type="entry name" value="PyroPPase_GppA_Ppx"/>
</dbReference>
<keyword evidence="5" id="KW-1185">Reference proteome</keyword>
<dbReference type="InterPro" id="IPR050273">
    <property type="entry name" value="GppA/Ppx_hydrolase"/>
</dbReference>